<evidence type="ECO:0000256" key="8">
    <source>
        <dbReference type="HAMAP-Rule" id="MF_00169"/>
    </source>
</evidence>
<dbReference type="PANTHER" id="PTHR21272">
    <property type="entry name" value="CATABOLIC 3-DEHYDROQUINASE"/>
    <property type="match status" value="1"/>
</dbReference>
<evidence type="ECO:0000256" key="1">
    <source>
        <dbReference type="ARBA" id="ARBA00001864"/>
    </source>
</evidence>
<feature type="binding site" evidence="8">
    <location>
        <position position="113"/>
    </location>
    <ligand>
        <name>substrate</name>
    </ligand>
</feature>
<evidence type="ECO:0000256" key="7">
    <source>
        <dbReference type="ARBA" id="ARBA00023239"/>
    </source>
</evidence>
<evidence type="ECO:0000256" key="3">
    <source>
        <dbReference type="ARBA" id="ARBA00011037"/>
    </source>
</evidence>
<keyword evidence="6 8" id="KW-0057">Aromatic amino acid biosynthesis</keyword>
<accession>A0ABU7V6U4</accession>
<dbReference type="Pfam" id="PF01220">
    <property type="entry name" value="DHquinase_II"/>
    <property type="match status" value="1"/>
</dbReference>
<dbReference type="HAMAP" id="MF_00169">
    <property type="entry name" value="AroQ"/>
    <property type="match status" value="1"/>
</dbReference>
<reference evidence="9 10" key="1">
    <citation type="submission" date="2024-01" db="EMBL/GenBank/DDBJ databases">
        <title>the genome sequence of strain Microbacterium schleiferi NBRC 15075.</title>
        <authorList>
            <person name="Ding Y."/>
            <person name="Zhang G."/>
        </authorList>
    </citation>
    <scope>NUCLEOTIDE SEQUENCE [LARGE SCALE GENOMIC DNA]</scope>
    <source>
        <strain evidence="9 10">NBRC 15075</strain>
    </source>
</reference>
<dbReference type="InterPro" id="IPR036441">
    <property type="entry name" value="DHquinase_II_sf"/>
</dbReference>
<keyword evidence="7 8" id="KW-0456">Lyase</keyword>
<evidence type="ECO:0000313" key="10">
    <source>
        <dbReference type="Proteomes" id="UP001351900"/>
    </source>
</evidence>
<feature type="active site" description="Proton donor" evidence="8">
    <location>
        <position position="102"/>
    </location>
</feature>
<dbReference type="PIRSF" id="PIRSF001399">
    <property type="entry name" value="DHquinase_II"/>
    <property type="match status" value="1"/>
</dbReference>
<gene>
    <name evidence="8 9" type="primary">aroQ</name>
    <name evidence="9" type="ORF">V2V91_06850</name>
</gene>
<sequence length="151" mass="15939">MTARRLLLVNGPNLNLLGIREPEVYGRETLADVERMTTAAAAQRGFAVTAVQSNHEGVLLDAIHQARTTCAGIVINPGGLTHTSVVLRDALAAVALPVAEVHISNVYEREEFRHHSYVADVAAVHVIGEGVAGYVRATGLLIDIIAGVADG</sequence>
<feature type="active site" description="Proton acceptor" evidence="8">
    <location>
        <position position="25"/>
    </location>
</feature>
<dbReference type="Proteomes" id="UP001351900">
    <property type="component" value="Unassembled WGS sequence"/>
</dbReference>
<dbReference type="NCBIfam" id="TIGR01088">
    <property type="entry name" value="aroQ"/>
    <property type="match status" value="1"/>
</dbReference>
<comment type="catalytic activity">
    <reaction evidence="1 8">
        <text>3-dehydroquinate = 3-dehydroshikimate + H2O</text>
        <dbReference type="Rhea" id="RHEA:21096"/>
        <dbReference type="ChEBI" id="CHEBI:15377"/>
        <dbReference type="ChEBI" id="CHEBI:16630"/>
        <dbReference type="ChEBI" id="CHEBI:32364"/>
        <dbReference type="EC" id="4.2.1.10"/>
    </reaction>
</comment>
<dbReference type="NCBIfam" id="NF003807">
    <property type="entry name" value="PRK05395.1-4"/>
    <property type="match status" value="1"/>
</dbReference>
<comment type="function">
    <text evidence="8">Catalyzes a trans-dehydration via an enolate intermediate.</text>
</comment>
<proteinExistence type="inferred from homology"/>
<dbReference type="GO" id="GO:0003855">
    <property type="term" value="F:3-dehydroquinate dehydratase activity"/>
    <property type="evidence" value="ECO:0007669"/>
    <property type="project" value="UniProtKB-EC"/>
</dbReference>
<evidence type="ECO:0000256" key="5">
    <source>
        <dbReference type="ARBA" id="ARBA00012060"/>
    </source>
</evidence>
<dbReference type="InterPro" id="IPR001874">
    <property type="entry name" value="DHquinase_II"/>
</dbReference>
<evidence type="ECO:0000256" key="4">
    <source>
        <dbReference type="ARBA" id="ARBA00011193"/>
    </source>
</evidence>
<dbReference type="NCBIfam" id="NF003805">
    <property type="entry name" value="PRK05395.1-2"/>
    <property type="match status" value="1"/>
</dbReference>
<dbReference type="Gene3D" id="3.40.50.9100">
    <property type="entry name" value="Dehydroquinase, class II"/>
    <property type="match status" value="1"/>
</dbReference>
<keyword evidence="10" id="KW-1185">Reference proteome</keyword>
<dbReference type="PANTHER" id="PTHR21272:SF3">
    <property type="entry name" value="CATABOLIC 3-DEHYDROQUINASE"/>
    <property type="match status" value="1"/>
</dbReference>
<feature type="site" description="Transition state stabilizer" evidence="8">
    <location>
        <position position="20"/>
    </location>
</feature>
<dbReference type="SUPFAM" id="SSF52304">
    <property type="entry name" value="Type II 3-dehydroquinate dehydratase"/>
    <property type="match status" value="1"/>
</dbReference>
<feature type="binding site" evidence="8">
    <location>
        <position position="76"/>
    </location>
    <ligand>
        <name>substrate</name>
    </ligand>
</feature>
<dbReference type="EC" id="4.2.1.10" evidence="5 8"/>
<keyword evidence="8" id="KW-0028">Amino-acid biosynthesis</keyword>
<name>A0ABU7V6U4_9MICO</name>
<dbReference type="CDD" id="cd00466">
    <property type="entry name" value="DHQase_II"/>
    <property type="match status" value="1"/>
</dbReference>
<organism evidence="9 10">
    <name type="scientific">Microbacterium schleiferi</name>
    <dbReference type="NCBI Taxonomy" id="69362"/>
    <lineage>
        <taxon>Bacteria</taxon>
        <taxon>Bacillati</taxon>
        <taxon>Actinomycetota</taxon>
        <taxon>Actinomycetes</taxon>
        <taxon>Micrococcales</taxon>
        <taxon>Microbacteriaceae</taxon>
        <taxon>Microbacterium</taxon>
    </lineage>
</organism>
<comment type="pathway">
    <text evidence="2 8">Metabolic intermediate biosynthesis; chorismate biosynthesis; chorismate from D-erythrose 4-phosphate and phosphoenolpyruvate: step 3/7.</text>
</comment>
<feature type="binding site" evidence="8">
    <location>
        <position position="82"/>
    </location>
    <ligand>
        <name>substrate</name>
    </ligand>
</feature>
<comment type="similarity">
    <text evidence="3 8">Belongs to the type-II 3-dehydroquinase family.</text>
</comment>
<dbReference type="PROSITE" id="PS01029">
    <property type="entry name" value="DEHYDROQUINASE_II"/>
    <property type="match status" value="1"/>
</dbReference>
<evidence type="ECO:0000313" key="9">
    <source>
        <dbReference type="EMBL" id="MEF2254858.1"/>
    </source>
</evidence>
<dbReference type="NCBIfam" id="NF003806">
    <property type="entry name" value="PRK05395.1-3"/>
    <property type="match status" value="1"/>
</dbReference>
<comment type="caution">
    <text evidence="9">The sequence shown here is derived from an EMBL/GenBank/DDBJ whole genome shotgun (WGS) entry which is preliminary data.</text>
</comment>
<dbReference type="RefSeq" id="WP_331791290.1">
    <property type="nucleotide sequence ID" value="NZ_BAAAUO010000002.1"/>
</dbReference>
<comment type="subunit">
    <text evidence="4 8">Homododecamer.</text>
</comment>
<protein>
    <recommendedName>
        <fullName evidence="5 8">3-dehydroquinate dehydratase</fullName>
        <shortName evidence="8">3-dehydroquinase</shortName>
        <ecNumber evidence="5 8">4.2.1.10</ecNumber>
    </recommendedName>
    <alternativeName>
        <fullName evidence="8">Type II DHQase</fullName>
    </alternativeName>
</protein>
<evidence type="ECO:0000256" key="2">
    <source>
        <dbReference type="ARBA" id="ARBA00004902"/>
    </source>
</evidence>
<evidence type="ECO:0000256" key="6">
    <source>
        <dbReference type="ARBA" id="ARBA00023141"/>
    </source>
</evidence>
<dbReference type="EMBL" id="JAZHOV010000003">
    <property type="protein sequence ID" value="MEF2254858.1"/>
    <property type="molecule type" value="Genomic_DNA"/>
</dbReference>
<feature type="binding site" evidence="8">
    <location>
        <begin position="103"/>
        <end position="104"/>
    </location>
    <ligand>
        <name>substrate</name>
    </ligand>
</feature>
<dbReference type="InterPro" id="IPR018509">
    <property type="entry name" value="DHquinase_II_CS"/>
</dbReference>
<feature type="binding site" evidence="8">
    <location>
        <position position="89"/>
    </location>
    <ligand>
        <name>substrate</name>
    </ligand>
</feature>